<keyword evidence="1" id="KW-0812">Transmembrane</keyword>
<sequence length="402" mass="46911">MARNRILYFSLFFLSLTFVYFYGGKIPYMLFYIVIILPVVSFLFTFIACKRFRFTESIDKRTVIKGESVNYTLNIHNPDFFLYPFIKVNFYGEDTIFSRQFQTKSFSLLPFQKKSFTFGITCKYRGYYTVGIKSIEFEDYLGIFRLSRKPDATKTITVNPRLISLDNFNIKTNYMSESHSILNNHFEDFTTISDTRKYAYGDSLKRIHWKLSAKVNQLMVKNFEGTSKTNCVIMLDLQKNNYSYEQNIVLEDKLIECTVAVAYYCLSNWIPINFVYHSEEVNKIEAKNTVDFDKIYDLLSNVSFDQDIHIKDLLNIYSRDNANKMDLIIFTSNIDYDLYDELYNLKASGHDVNIVYVCAEDLLASNKNMVRDILTGLPEIGIDAYKINVDDNIETVLKCASA</sequence>
<dbReference type="STRING" id="720554.Clocl_1447"/>
<dbReference type="RefSeq" id="WP_014254710.1">
    <property type="nucleotide sequence ID" value="NC_016627.1"/>
</dbReference>
<dbReference type="InterPro" id="IPR002881">
    <property type="entry name" value="DUF58"/>
</dbReference>
<evidence type="ECO:0000313" key="4">
    <source>
        <dbReference type="Proteomes" id="UP000005435"/>
    </source>
</evidence>
<dbReference type="KEGG" id="ccl:Clocl_1447"/>
<feature type="domain" description="DUF58" evidence="2">
    <location>
        <begin position="194"/>
        <end position="268"/>
    </location>
</feature>
<dbReference type="EMBL" id="CP003065">
    <property type="protein sequence ID" value="AEV68097.1"/>
    <property type="molecule type" value="Genomic_DNA"/>
</dbReference>
<keyword evidence="4" id="KW-1185">Reference proteome</keyword>
<evidence type="ECO:0000259" key="2">
    <source>
        <dbReference type="Pfam" id="PF01882"/>
    </source>
</evidence>
<dbReference type="HOGENOM" id="CLU_026152_3_2_9"/>
<reference evidence="4" key="1">
    <citation type="submission" date="2011-12" db="EMBL/GenBank/DDBJ databases">
        <title>Complete sequence of Clostridium clariflavum DSM 19732.</title>
        <authorList>
            <consortium name="US DOE Joint Genome Institute"/>
            <person name="Lucas S."/>
            <person name="Han J."/>
            <person name="Lapidus A."/>
            <person name="Cheng J.-F."/>
            <person name="Goodwin L."/>
            <person name="Pitluck S."/>
            <person name="Peters L."/>
            <person name="Teshima H."/>
            <person name="Detter J.C."/>
            <person name="Han C."/>
            <person name="Tapia R."/>
            <person name="Land M."/>
            <person name="Hauser L."/>
            <person name="Kyrpides N."/>
            <person name="Ivanova N."/>
            <person name="Pagani I."/>
            <person name="Kitzmiller T."/>
            <person name="Lynd L."/>
            <person name="Izquierdo J."/>
            <person name="Woyke T."/>
        </authorList>
    </citation>
    <scope>NUCLEOTIDE SEQUENCE [LARGE SCALE GENOMIC DNA]</scope>
    <source>
        <strain evidence="4">DSM 19732 / NBRC 101661 / EBR45</strain>
    </source>
</reference>
<dbReference type="Proteomes" id="UP000005435">
    <property type="component" value="Chromosome"/>
</dbReference>
<evidence type="ECO:0000313" key="3">
    <source>
        <dbReference type="EMBL" id="AEV68097.1"/>
    </source>
</evidence>
<accession>G8M1C1</accession>
<gene>
    <name evidence="3" type="ordered locus">Clocl_1447</name>
</gene>
<organism evidence="3 4">
    <name type="scientific">Acetivibrio clariflavus (strain DSM 19732 / NBRC 101661 / EBR45)</name>
    <name type="common">Clostridium clariflavum</name>
    <dbReference type="NCBI Taxonomy" id="720554"/>
    <lineage>
        <taxon>Bacteria</taxon>
        <taxon>Bacillati</taxon>
        <taxon>Bacillota</taxon>
        <taxon>Clostridia</taxon>
        <taxon>Eubacteriales</taxon>
        <taxon>Oscillospiraceae</taxon>
        <taxon>Acetivibrio</taxon>
    </lineage>
</organism>
<dbReference type="Pfam" id="PF01882">
    <property type="entry name" value="DUF58"/>
    <property type="match status" value="1"/>
</dbReference>
<evidence type="ECO:0000256" key="1">
    <source>
        <dbReference type="SAM" id="Phobius"/>
    </source>
</evidence>
<feature type="transmembrane region" description="Helical" evidence="1">
    <location>
        <begin position="7"/>
        <end position="23"/>
    </location>
</feature>
<reference evidence="3 4" key="2">
    <citation type="journal article" date="2012" name="Stand. Genomic Sci.">
        <title>Complete Genome Sequence of Clostridium clariflavum DSM 19732.</title>
        <authorList>
            <person name="Izquierdo J.A."/>
            <person name="Goodwin L."/>
            <person name="Davenport K.W."/>
            <person name="Teshima H."/>
            <person name="Bruce D."/>
            <person name="Detter C."/>
            <person name="Tapia R."/>
            <person name="Han S."/>
            <person name="Land M."/>
            <person name="Hauser L."/>
            <person name="Jeffries C.D."/>
            <person name="Han J."/>
            <person name="Pitluck S."/>
            <person name="Nolan M."/>
            <person name="Chen A."/>
            <person name="Huntemann M."/>
            <person name="Mavromatis K."/>
            <person name="Mikhailova N."/>
            <person name="Liolios K."/>
            <person name="Woyke T."/>
            <person name="Lynd L.R."/>
        </authorList>
    </citation>
    <scope>NUCLEOTIDE SEQUENCE [LARGE SCALE GENOMIC DNA]</scope>
    <source>
        <strain evidence="4">DSM 19732 / NBRC 101661 / EBR45</strain>
    </source>
</reference>
<keyword evidence="1" id="KW-0472">Membrane</keyword>
<protein>
    <recommendedName>
        <fullName evidence="2">DUF58 domain-containing protein</fullName>
    </recommendedName>
</protein>
<dbReference type="OrthoDB" id="9778037at2"/>
<dbReference type="PANTHER" id="PTHR34351:SF2">
    <property type="entry name" value="DUF58 DOMAIN-CONTAINING PROTEIN"/>
    <property type="match status" value="1"/>
</dbReference>
<feature type="transmembrane region" description="Helical" evidence="1">
    <location>
        <begin position="29"/>
        <end position="49"/>
    </location>
</feature>
<keyword evidence="1" id="KW-1133">Transmembrane helix</keyword>
<name>G8M1C1_ACECE</name>
<dbReference type="PANTHER" id="PTHR34351">
    <property type="entry name" value="SLR1927 PROTEIN-RELATED"/>
    <property type="match status" value="1"/>
</dbReference>
<dbReference type="eggNOG" id="COG1721">
    <property type="taxonomic scope" value="Bacteria"/>
</dbReference>
<proteinExistence type="predicted"/>
<dbReference type="AlphaFoldDB" id="G8M1C1"/>